<proteinExistence type="predicted"/>
<accession>A0A9P5B5I1</accession>
<protein>
    <submittedName>
        <fullName evidence="3">Tetracycline resistance</fullName>
    </submittedName>
</protein>
<dbReference type="InterPro" id="IPR045518">
    <property type="entry name" value="2EXR"/>
</dbReference>
<gene>
    <name evidence="3" type="ORF">FAGAP_8839</name>
</gene>
<dbReference type="Proteomes" id="UP000737391">
    <property type="component" value="Unassembled WGS sequence"/>
</dbReference>
<name>A0A9P5B5I1_9HYPO</name>
<feature type="region of interest" description="Disordered" evidence="1">
    <location>
        <begin position="59"/>
        <end position="80"/>
    </location>
</feature>
<evidence type="ECO:0000313" key="3">
    <source>
        <dbReference type="EMBL" id="KAF4495013.1"/>
    </source>
</evidence>
<sequence>MSSATFHPFSRLPTELQLLIWKETCALPVIPGRGHHEQAGLHYVNVDTVESEGTGQLSLRVLDKDQDPNGDETTPDNNRSAYMWDGGLWGLVSCPAK</sequence>
<comment type="caution">
    <text evidence="3">The sequence shown here is derived from an EMBL/GenBank/DDBJ whole genome shotgun (WGS) entry which is preliminary data.</text>
</comment>
<evidence type="ECO:0000256" key="1">
    <source>
        <dbReference type="SAM" id="MobiDB-lite"/>
    </source>
</evidence>
<dbReference type="EMBL" id="LUFC02000699">
    <property type="protein sequence ID" value="KAF4495013.1"/>
    <property type="molecule type" value="Genomic_DNA"/>
</dbReference>
<reference evidence="3" key="1">
    <citation type="submission" date="2020-01" db="EMBL/GenBank/DDBJ databases">
        <title>Identification and distribution of gene clusters putatively required for synthesis of sphingolipid metabolism inhibitors in phylogenetically diverse species of the filamentous fungus Fusarium.</title>
        <authorList>
            <person name="Kim H.-S."/>
            <person name="Busman M."/>
            <person name="Brown D.W."/>
            <person name="Divon H."/>
            <person name="Uhlig S."/>
            <person name="Proctor R.H."/>
        </authorList>
    </citation>
    <scope>NUCLEOTIDE SEQUENCE</scope>
    <source>
        <strain evidence="3">NRRL 31653</strain>
    </source>
</reference>
<dbReference type="Pfam" id="PF20150">
    <property type="entry name" value="2EXR"/>
    <property type="match status" value="1"/>
</dbReference>
<evidence type="ECO:0000259" key="2">
    <source>
        <dbReference type="Pfam" id="PF20150"/>
    </source>
</evidence>
<dbReference type="AlphaFoldDB" id="A0A9P5B5I1"/>
<organism evidence="3 4">
    <name type="scientific">Fusarium agapanthi</name>
    <dbReference type="NCBI Taxonomy" id="1803897"/>
    <lineage>
        <taxon>Eukaryota</taxon>
        <taxon>Fungi</taxon>
        <taxon>Dikarya</taxon>
        <taxon>Ascomycota</taxon>
        <taxon>Pezizomycotina</taxon>
        <taxon>Sordariomycetes</taxon>
        <taxon>Hypocreomycetidae</taxon>
        <taxon>Hypocreales</taxon>
        <taxon>Nectriaceae</taxon>
        <taxon>Fusarium</taxon>
        <taxon>Fusarium fujikuroi species complex</taxon>
    </lineage>
</organism>
<feature type="domain" description="2EXR" evidence="2">
    <location>
        <begin position="6"/>
        <end position="29"/>
    </location>
</feature>
<evidence type="ECO:0000313" key="4">
    <source>
        <dbReference type="Proteomes" id="UP000737391"/>
    </source>
</evidence>
<keyword evidence="4" id="KW-1185">Reference proteome</keyword>
<dbReference type="OrthoDB" id="3596450at2759"/>